<dbReference type="InParanoid" id="A0A165JF23"/>
<evidence type="ECO:0000256" key="1">
    <source>
        <dbReference type="SAM" id="MobiDB-lite"/>
    </source>
</evidence>
<dbReference type="SUPFAM" id="SSF56112">
    <property type="entry name" value="Protein kinase-like (PK-like)"/>
    <property type="match status" value="1"/>
</dbReference>
<keyword evidence="3" id="KW-1185">Reference proteome</keyword>
<accession>A0A165JF23</accession>
<evidence type="ECO:0008006" key="4">
    <source>
        <dbReference type="Google" id="ProtNLM"/>
    </source>
</evidence>
<dbReference type="EMBL" id="KV425967">
    <property type="protein sequence ID" value="KZV94752.1"/>
    <property type="molecule type" value="Genomic_DNA"/>
</dbReference>
<protein>
    <recommendedName>
        <fullName evidence="4">Protein kinase domain-containing protein</fullName>
    </recommendedName>
</protein>
<proteinExistence type="predicted"/>
<dbReference type="InterPro" id="IPR011009">
    <property type="entry name" value="Kinase-like_dom_sf"/>
</dbReference>
<feature type="compositionally biased region" description="Polar residues" evidence="1">
    <location>
        <begin position="339"/>
        <end position="350"/>
    </location>
</feature>
<organism evidence="2 3">
    <name type="scientific">Exidia glandulosa HHB12029</name>
    <dbReference type="NCBI Taxonomy" id="1314781"/>
    <lineage>
        <taxon>Eukaryota</taxon>
        <taxon>Fungi</taxon>
        <taxon>Dikarya</taxon>
        <taxon>Basidiomycota</taxon>
        <taxon>Agaricomycotina</taxon>
        <taxon>Agaricomycetes</taxon>
        <taxon>Auriculariales</taxon>
        <taxon>Exidiaceae</taxon>
        <taxon>Exidia</taxon>
    </lineage>
</organism>
<sequence length="350" mass="39425">MSDAPFFDLRNLDADGKRALLDRLKAWRACAKPEELPGTILRLGDRYISPDLEEKKAEARRKDFIDCRQHPCAHFDYPPSRPVPASFSEAHAAIRILQPLPHATGLDLLSQVYTATFELDPGRDSKVEEVIVKVYQVSLYRDVPELEQYVDKDWDLWGMMSGMDEEWAYRKMKSLQGSIVPHAYGFFQVTLPHGEPSVAFIMEKIDPVSYQKIARRLKSRYATMEEALTVVVNPLLAAEHAVHTCNVSTADISGLAWNMLWQRDNFLETGPSLPVLIDFGIVSTIRNGTQSIAIRRVVMVLRALGFDSKLIEAWMKSLTASPNVELEDAHPGDEDVSEDSSNPSTLRHSS</sequence>
<evidence type="ECO:0000313" key="2">
    <source>
        <dbReference type="EMBL" id="KZV94752.1"/>
    </source>
</evidence>
<reference evidence="2 3" key="1">
    <citation type="journal article" date="2016" name="Mol. Biol. Evol.">
        <title>Comparative Genomics of Early-Diverging Mushroom-Forming Fungi Provides Insights into the Origins of Lignocellulose Decay Capabilities.</title>
        <authorList>
            <person name="Nagy L.G."/>
            <person name="Riley R."/>
            <person name="Tritt A."/>
            <person name="Adam C."/>
            <person name="Daum C."/>
            <person name="Floudas D."/>
            <person name="Sun H."/>
            <person name="Yadav J.S."/>
            <person name="Pangilinan J."/>
            <person name="Larsson K.H."/>
            <person name="Matsuura K."/>
            <person name="Barry K."/>
            <person name="Labutti K."/>
            <person name="Kuo R."/>
            <person name="Ohm R.A."/>
            <person name="Bhattacharya S.S."/>
            <person name="Shirouzu T."/>
            <person name="Yoshinaga Y."/>
            <person name="Martin F.M."/>
            <person name="Grigoriev I.V."/>
            <person name="Hibbett D.S."/>
        </authorList>
    </citation>
    <scope>NUCLEOTIDE SEQUENCE [LARGE SCALE GENOMIC DNA]</scope>
    <source>
        <strain evidence="2 3">HHB12029</strain>
    </source>
</reference>
<gene>
    <name evidence="2" type="ORF">EXIGLDRAFT_834733</name>
</gene>
<dbReference type="STRING" id="1314781.A0A165JF23"/>
<evidence type="ECO:0000313" key="3">
    <source>
        <dbReference type="Proteomes" id="UP000077266"/>
    </source>
</evidence>
<dbReference type="OrthoDB" id="3138711at2759"/>
<feature type="region of interest" description="Disordered" evidence="1">
    <location>
        <begin position="325"/>
        <end position="350"/>
    </location>
</feature>
<name>A0A165JF23_EXIGL</name>
<dbReference type="AlphaFoldDB" id="A0A165JF23"/>
<dbReference type="Proteomes" id="UP000077266">
    <property type="component" value="Unassembled WGS sequence"/>
</dbReference>